<protein>
    <submittedName>
        <fullName evidence="1">Uncharacterized protein</fullName>
    </submittedName>
</protein>
<organism evidence="1 2">
    <name type="scientific">Mediterraneibacter hominis</name>
    <dbReference type="NCBI Taxonomy" id="2763054"/>
    <lineage>
        <taxon>Bacteria</taxon>
        <taxon>Bacillati</taxon>
        <taxon>Bacillota</taxon>
        <taxon>Clostridia</taxon>
        <taxon>Lachnospirales</taxon>
        <taxon>Lachnospiraceae</taxon>
        <taxon>Mediterraneibacter</taxon>
    </lineage>
</organism>
<comment type="caution">
    <text evidence="1">The sequence shown here is derived from an EMBL/GenBank/DDBJ whole genome shotgun (WGS) entry which is preliminary data.</text>
</comment>
<name>A0A923LFU0_9FIRM</name>
<evidence type="ECO:0000313" key="1">
    <source>
        <dbReference type="EMBL" id="MBC5687910.1"/>
    </source>
</evidence>
<gene>
    <name evidence="1" type="ORF">H8S37_03010</name>
</gene>
<dbReference type="RefSeq" id="WP_186874563.1">
    <property type="nucleotide sequence ID" value="NZ_JACOPF010000001.1"/>
</dbReference>
<reference evidence="1" key="1">
    <citation type="submission" date="2020-08" db="EMBL/GenBank/DDBJ databases">
        <title>Genome public.</title>
        <authorList>
            <person name="Liu C."/>
            <person name="Sun Q."/>
        </authorList>
    </citation>
    <scope>NUCLEOTIDE SEQUENCE</scope>
    <source>
        <strain evidence="1">NSJ-55</strain>
    </source>
</reference>
<keyword evidence="2" id="KW-1185">Reference proteome</keyword>
<sequence length="312" mass="37180">MKWIVNMKIKDYVRNWSDQEIKTEYKGVCADIKIKDTNCELILEGNENIKTVFKLIWELLFLYDGYFYEPISFEIDGHKKDCKELFTLSFYKTDKKWYHSELLGRSKRNLATNVLEKYDKFRNMSISDKKMTKSLVNAFYYLNSENYGKINVNHRLSLLLNIADGFVINTFKETNNVKASLDRFFKKTVDSTKLQQGISLLGVDGQRYKVLLTEERHTFDHYKYSENSLATFVFDSEDEITDYATWYFVYVIELVIRINFLKESGVLLEQDYLDYALEVINDWIIYENDLEVDCKTHHYLMKQELKRKGIIM</sequence>
<accession>A0A923LFU0</accession>
<dbReference type="EMBL" id="JACOPF010000001">
    <property type="protein sequence ID" value="MBC5687910.1"/>
    <property type="molecule type" value="Genomic_DNA"/>
</dbReference>
<dbReference type="Proteomes" id="UP000652477">
    <property type="component" value="Unassembled WGS sequence"/>
</dbReference>
<dbReference type="AlphaFoldDB" id="A0A923LFU0"/>
<proteinExistence type="predicted"/>
<evidence type="ECO:0000313" key="2">
    <source>
        <dbReference type="Proteomes" id="UP000652477"/>
    </source>
</evidence>